<dbReference type="FunFam" id="3.90.550.10:FF:000003">
    <property type="entry name" value="2-C-methyl-D-erythritol 4-phosphate cytidylyltransferase"/>
    <property type="match status" value="1"/>
</dbReference>
<evidence type="ECO:0000256" key="1">
    <source>
        <dbReference type="ARBA" id="ARBA00004787"/>
    </source>
</evidence>
<dbReference type="Gene3D" id="3.90.550.10">
    <property type="entry name" value="Spore Coat Polysaccharide Biosynthesis Protein SpsA, Chain A"/>
    <property type="match status" value="1"/>
</dbReference>
<evidence type="ECO:0000256" key="6">
    <source>
        <dbReference type="ARBA" id="ARBA00023229"/>
    </source>
</evidence>
<dbReference type="PANTHER" id="PTHR32125:SF4">
    <property type="entry name" value="2-C-METHYL-D-ERYTHRITOL 4-PHOSPHATE CYTIDYLYLTRANSFERASE, CHLOROPLASTIC"/>
    <property type="match status" value="1"/>
</dbReference>
<dbReference type="GO" id="GO:0050518">
    <property type="term" value="F:2-C-methyl-D-erythritol 4-phosphate cytidylyltransferase activity"/>
    <property type="evidence" value="ECO:0007669"/>
    <property type="project" value="UniProtKB-EC"/>
</dbReference>
<dbReference type="PANTHER" id="PTHR32125">
    <property type="entry name" value="2-C-METHYL-D-ERYTHRITOL 4-PHOSPHATE CYTIDYLYLTRANSFERASE, CHLOROPLASTIC"/>
    <property type="match status" value="1"/>
</dbReference>
<comment type="similarity">
    <text evidence="2">Belongs to the IspD/TarI cytidylyltransferase family. IspD subfamily.</text>
</comment>
<keyword evidence="4" id="KW-0808">Transferase</keyword>
<evidence type="ECO:0000256" key="7">
    <source>
        <dbReference type="ARBA" id="ARBA00069967"/>
    </source>
</evidence>
<evidence type="ECO:0000313" key="8">
    <source>
        <dbReference type="EMBL" id="RYR31462.1"/>
    </source>
</evidence>
<accession>A0A445AYE6</accession>
<dbReference type="UniPathway" id="UPA00056">
    <property type="reaction ID" value="UER00093"/>
</dbReference>
<organism evidence="8 9">
    <name type="scientific">Arachis hypogaea</name>
    <name type="common">Peanut</name>
    <dbReference type="NCBI Taxonomy" id="3818"/>
    <lineage>
        <taxon>Eukaryota</taxon>
        <taxon>Viridiplantae</taxon>
        <taxon>Streptophyta</taxon>
        <taxon>Embryophyta</taxon>
        <taxon>Tracheophyta</taxon>
        <taxon>Spermatophyta</taxon>
        <taxon>Magnoliopsida</taxon>
        <taxon>eudicotyledons</taxon>
        <taxon>Gunneridae</taxon>
        <taxon>Pentapetalae</taxon>
        <taxon>rosids</taxon>
        <taxon>fabids</taxon>
        <taxon>Fabales</taxon>
        <taxon>Fabaceae</taxon>
        <taxon>Papilionoideae</taxon>
        <taxon>50 kb inversion clade</taxon>
        <taxon>dalbergioids sensu lato</taxon>
        <taxon>Dalbergieae</taxon>
        <taxon>Pterocarpus clade</taxon>
        <taxon>Arachis</taxon>
    </lineage>
</organism>
<keyword evidence="6" id="KW-0414">Isoprene biosynthesis</keyword>
<dbReference type="InterPro" id="IPR018294">
    <property type="entry name" value="ISPD_synthase_CS"/>
</dbReference>
<evidence type="ECO:0000256" key="4">
    <source>
        <dbReference type="ARBA" id="ARBA00022679"/>
    </source>
</evidence>
<dbReference type="GO" id="GO:0019288">
    <property type="term" value="P:isopentenyl diphosphate biosynthetic process, methylerythritol 4-phosphate pathway"/>
    <property type="evidence" value="ECO:0007669"/>
    <property type="project" value="UniProtKB-UniPathway"/>
</dbReference>
<dbReference type="EMBL" id="SDMP01000011">
    <property type="protein sequence ID" value="RYR31462.1"/>
    <property type="molecule type" value="Genomic_DNA"/>
</dbReference>
<protein>
    <recommendedName>
        <fullName evidence="7">2-C-methyl-D-erythritol 4-phosphate cytidylyltransferase, chloroplastic</fullName>
        <ecNumber evidence="3">2.7.7.60</ecNumber>
    </recommendedName>
</protein>
<evidence type="ECO:0000256" key="5">
    <source>
        <dbReference type="ARBA" id="ARBA00022695"/>
    </source>
</evidence>
<sequence>MKNIKFLWPKMKLPKKIHRVTSSRLLCVLSESLRCLLLSPELIGASSAIASFQRFKLPPSRTNASIAKSTVTLCSTQSQSQTPQESSIVKEKSVSVVLLAGGQGKRMGANMPKQYLPLLGQPIALYSFYTFSRMVEVKEIIVVCDPSYKDIFEDAKVNDKVELKFALPGKERQDSVYNGLQECAVYFSFFWGRVGLNINDYNFHPILAVDSNSQLVCIHDSARPLVLSEDVKKVLKDGLLNGASVLGVPVKATIKEANNESFVVRTLDRKTLWEMQTPQIIKPELLKKGFELVNREGLEVTDDVSIVEHLKHPVYITQGSYTNIKVTTPDDLILAERILNLHSVEKSS</sequence>
<dbReference type="Proteomes" id="UP000289738">
    <property type="component" value="Chromosome B01"/>
</dbReference>
<comment type="pathway">
    <text evidence="1">Isoprenoid biosynthesis; isopentenyl diphosphate biosynthesis via DXP pathway; isopentenyl diphosphate from 1-deoxy-D-xylulose 5-phosphate: step 2/6.</text>
</comment>
<dbReference type="HAMAP" id="MF_00108">
    <property type="entry name" value="IspD"/>
    <property type="match status" value="1"/>
</dbReference>
<reference evidence="8 9" key="1">
    <citation type="submission" date="2019-01" db="EMBL/GenBank/DDBJ databases">
        <title>Sequencing of cultivated peanut Arachis hypogaea provides insights into genome evolution and oil improvement.</title>
        <authorList>
            <person name="Chen X."/>
        </authorList>
    </citation>
    <scope>NUCLEOTIDE SEQUENCE [LARGE SCALE GENOMIC DNA]</scope>
    <source>
        <strain evidence="9">cv. Fuhuasheng</strain>
        <tissue evidence="8">Leaves</tissue>
    </source>
</reference>
<dbReference type="PROSITE" id="PS01295">
    <property type="entry name" value="ISPD"/>
    <property type="match status" value="1"/>
</dbReference>
<evidence type="ECO:0000256" key="2">
    <source>
        <dbReference type="ARBA" id="ARBA00009789"/>
    </source>
</evidence>
<dbReference type="Pfam" id="PF01128">
    <property type="entry name" value="IspD"/>
    <property type="match status" value="2"/>
</dbReference>
<name>A0A445AYE6_ARAHY</name>
<dbReference type="STRING" id="3818.A0A445AYE6"/>
<dbReference type="InterPro" id="IPR001228">
    <property type="entry name" value="IspD"/>
</dbReference>
<dbReference type="CDD" id="cd02516">
    <property type="entry name" value="CDP-ME_synthetase"/>
    <property type="match status" value="1"/>
</dbReference>
<gene>
    <name evidence="8" type="ORF">Ahy_B01g056256</name>
</gene>
<dbReference type="InterPro" id="IPR050088">
    <property type="entry name" value="IspD/TarI_cytidylyltransf_bact"/>
</dbReference>
<evidence type="ECO:0000313" key="9">
    <source>
        <dbReference type="Proteomes" id="UP000289738"/>
    </source>
</evidence>
<proteinExistence type="inferred from homology"/>
<keyword evidence="9" id="KW-1185">Reference proteome</keyword>
<comment type="caution">
    <text evidence="8">The sequence shown here is derived from an EMBL/GenBank/DDBJ whole genome shotgun (WGS) entry which is preliminary data.</text>
</comment>
<evidence type="ECO:0000256" key="3">
    <source>
        <dbReference type="ARBA" id="ARBA00012526"/>
    </source>
</evidence>
<dbReference type="AlphaFoldDB" id="A0A445AYE6"/>
<keyword evidence="5" id="KW-0548">Nucleotidyltransferase</keyword>
<dbReference type="InterPro" id="IPR029044">
    <property type="entry name" value="Nucleotide-diphossugar_trans"/>
</dbReference>
<dbReference type="InterPro" id="IPR034683">
    <property type="entry name" value="IspD/TarI"/>
</dbReference>
<dbReference type="EC" id="2.7.7.60" evidence="3"/>
<dbReference type="SUPFAM" id="SSF53448">
    <property type="entry name" value="Nucleotide-diphospho-sugar transferases"/>
    <property type="match status" value="1"/>
</dbReference>